<gene>
    <name evidence="2" type="ORF">J2S19_001338</name>
</gene>
<dbReference type="InterPro" id="IPR048147">
    <property type="entry name" value="CBO0543-like"/>
</dbReference>
<name>A0ABT9ZCV6_9BACI</name>
<keyword evidence="1" id="KW-1133">Transmembrane helix</keyword>
<keyword evidence="1" id="KW-0472">Membrane</keyword>
<dbReference type="NCBIfam" id="NF041644">
    <property type="entry name" value="CBO0543_fam"/>
    <property type="match status" value="1"/>
</dbReference>
<keyword evidence="1" id="KW-0812">Transmembrane</keyword>
<dbReference type="RefSeq" id="WP_307338871.1">
    <property type="nucleotide sequence ID" value="NZ_JAUSUD010000004.1"/>
</dbReference>
<evidence type="ECO:0000256" key="1">
    <source>
        <dbReference type="SAM" id="Phobius"/>
    </source>
</evidence>
<proteinExistence type="predicted"/>
<feature type="transmembrane region" description="Helical" evidence="1">
    <location>
        <begin position="100"/>
        <end position="117"/>
    </location>
</feature>
<reference evidence="2 3" key="1">
    <citation type="submission" date="2023-07" db="EMBL/GenBank/DDBJ databases">
        <title>Genomic Encyclopedia of Type Strains, Phase IV (KMG-IV): sequencing the most valuable type-strain genomes for metagenomic binning, comparative biology and taxonomic classification.</title>
        <authorList>
            <person name="Goeker M."/>
        </authorList>
    </citation>
    <scope>NUCLEOTIDE SEQUENCE [LARGE SCALE GENOMIC DNA]</scope>
    <source>
        <strain evidence="2 3">DSM 29005</strain>
    </source>
</reference>
<dbReference type="Proteomes" id="UP001234495">
    <property type="component" value="Unassembled WGS sequence"/>
</dbReference>
<accession>A0ABT9ZCV6</accession>
<comment type="caution">
    <text evidence="2">The sequence shown here is derived from an EMBL/GenBank/DDBJ whole genome shotgun (WGS) entry which is preliminary data.</text>
</comment>
<feature type="transmembrane region" description="Helical" evidence="1">
    <location>
        <begin position="64"/>
        <end position="88"/>
    </location>
</feature>
<feature type="transmembrane region" description="Helical" evidence="1">
    <location>
        <begin position="129"/>
        <end position="151"/>
    </location>
</feature>
<feature type="transmembrane region" description="Helical" evidence="1">
    <location>
        <begin position="38"/>
        <end position="55"/>
    </location>
</feature>
<evidence type="ECO:0000313" key="2">
    <source>
        <dbReference type="EMBL" id="MDQ0230086.1"/>
    </source>
</evidence>
<protein>
    <recommendedName>
        <fullName evidence="4">DUF2878 domain-containing protein</fullName>
    </recommendedName>
</protein>
<keyword evidence="3" id="KW-1185">Reference proteome</keyword>
<evidence type="ECO:0000313" key="3">
    <source>
        <dbReference type="Proteomes" id="UP001234495"/>
    </source>
</evidence>
<evidence type="ECO:0008006" key="4">
    <source>
        <dbReference type="Google" id="ProtNLM"/>
    </source>
</evidence>
<sequence length="183" mass="21666">MDKAEKVEKVGKLFDEFHELHEVYAQIWLDETFLHWDWWLSVFLAVGPWVFWFFYRKMESTHRLLYAGLFVMLLSLCLDYTGAALGLWHYSGKETPSFPAWLPFNFCMMPVCIMFLIQTKPHIAAWKKGLFFGALTSYVGEPLFVLAGYYILTGWKYTYSLPIYALIYLFADWLTKRESFSEL</sequence>
<organism evidence="2 3">
    <name type="scientific">Metabacillus malikii</name>
    <dbReference type="NCBI Taxonomy" id="1504265"/>
    <lineage>
        <taxon>Bacteria</taxon>
        <taxon>Bacillati</taxon>
        <taxon>Bacillota</taxon>
        <taxon>Bacilli</taxon>
        <taxon>Bacillales</taxon>
        <taxon>Bacillaceae</taxon>
        <taxon>Metabacillus</taxon>
    </lineage>
</organism>
<dbReference type="EMBL" id="JAUSUD010000004">
    <property type="protein sequence ID" value="MDQ0230086.1"/>
    <property type="molecule type" value="Genomic_DNA"/>
</dbReference>